<name>A0ACA9PKL8_9GLOM</name>
<evidence type="ECO:0000313" key="1">
    <source>
        <dbReference type="EMBL" id="CAG8711328.1"/>
    </source>
</evidence>
<proteinExistence type="predicted"/>
<sequence>LAKFPHHYIAVVLAKSSFKYALIEIVEVKDPEFQMGTGEYFITDFGWVQAERFLHLGDPEDYIDLPLENGLEARVEKVNLEDENAAQQSTDMGVLAGRKRKRPLDDVGLDLSLGEPTEEIHDPFDISTRNIRDLHAYCRARVAHIIIERQLKARNIPYVHVRAQPPFHSALNRSGYPSTIGPDLKTPKMAKSKLIPYLPILCVRTSDILAGAVAAEAAMPNIRIEPTEWWTLDDECLVNTSVRLKHVQPLDGAHVSNDDADGSVIQPSENISYDMRSGIVKFLSRKVDECVDEFLHEWARVSKAVVIARQGMLSFIIRDNAHKVRLVSLMPTLKGWKDVRILSFDLQTVQFAYYQDYAMSITSSDGSYLLSFSRCDIPTPEGGRTVTSSGMDVETPRPPSLPQSLPSTQSLSQPAPPPTQSQSQTLSNSQQPSGQINGRRNAHEDSIRFAQELLLDDRLSASVLELVAFLRATVGVVEALDAIEEAEVSYSSELLAEDVDVSMSPDKEKVSDGRVRGDRFSVVVKAAGWWRILYPPATLFNRDAKTYALDLRMVNGRFMIVDASVDLRHGKRSTSNSSGVAFLAPIPDLEARIRQAIESLSKENADPLKTGPSSDSVPPVSRKNAIICGPADAPPLIT</sequence>
<reference evidence="1" key="1">
    <citation type="submission" date="2021-06" db="EMBL/GenBank/DDBJ databases">
        <authorList>
            <person name="Kallberg Y."/>
            <person name="Tangrot J."/>
            <person name="Rosling A."/>
        </authorList>
    </citation>
    <scope>NUCLEOTIDE SEQUENCE</scope>
    <source>
        <strain evidence="1">CL356</strain>
    </source>
</reference>
<gene>
    <name evidence="1" type="ORF">ACOLOM_LOCUS10684</name>
</gene>
<organism evidence="1 2">
    <name type="scientific">Acaulospora colombiana</name>
    <dbReference type="NCBI Taxonomy" id="27376"/>
    <lineage>
        <taxon>Eukaryota</taxon>
        <taxon>Fungi</taxon>
        <taxon>Fungi incertae sedis</taxon>
        <taxon>Mucoromycota</taxon>
        <taxon>Glomeromycotina</taxon>
        <taxon>Glomeromycetes</taxon>
        <taxon>Diversisporales</taxon>
        <taxon>Acaulosporaceae</taxon>
        <taxon>Acaulospora</taxon>
    </lineage>
</organism>
<keyword evidence="2" id="KW-1185">Reference proteome</keyword>
<evidence type="ECO:0000313" key="2">
    <source>
        <dbReference type="Proteomes" id="UP000789525"/>
    </source>
</evidence>
<accession>A0ACA9PKL8</accession>
<comment type="caution">
    <text evidence="1">The sequence shown here is derived from an EMBL/GenBank/DDBJ whole genome shotgun (WGS) entry which is preliminary data.</text>
</comment>
<protein>
    <submittedName>
        <fullName evidence="1">16995_t:CDS:1</fullName>
    </submittedName>
</protein>
<feature type="non-terminal residue" evidence="1">
    <location>
        <position position="638"/>
    </location>
</feature>
<dbReference type="Proteomes" id="UP000789525">
    <property type="component" value="Unassembled WGS sequence"/>
</dbReference>
<dbReference type="EMBL" id="CAJVPT010035437">
    <property type="protein sequence ID" value="CAG8711328.1"/>
    <property type="molecule type" value="Genomic_DNA"/>
</dbReference>
<feature type="non-terminal residue" evidence="1">
    <location>
        <position position="1"/>
    </location>
</feature>